<reference evidence="12" key="1">
    <citation type="submission" date="2020-05" db="UniProtKB">
        <authorList>
            <consortium name="EnsemblMetazoa"/>
        </authorList>
    </citation>
    <scope>IDENTIFICATION</scope>
    <source>
        <strain evidence="12">TTRI</strain>
    </source>
</reference>
<evidence type="ECO:0000256" key="1">
    <source>
        <dbReference type="ARBA" id="ARBA00004613"/>
    </source>
</evidence>
<dbReference type="Pfam" id="PF00089">
    <property type="entry name" value="Trypsin"/>
    <property type="match status" value="2"/>
</dbReference>
<sequence length="566" mass="63520">MPTISFRAISLPGPFIELIWSGQPRFSHSCQKRNSHDRLINQATYVICNLPQCGVVKQRLESVSLRSSKKTPTSQTHHKKRLVKDGDERIVGGSLSVPMEWPFIVAIFRNGDFHCGGSIYSAYWVSIITAAHCVVNFHRYYYEIKAGVLRLSSTSAATQIIPVLDIFVHQDYERFTMSNDIALLRLAAPLQFNRWVKPICLPGVDRTANNKNWMWGPEENTLCTIVGWGAIRERGPGSELHSVQMNMRGKNFNNFLFILQITGDLLRQVIVPIRRECPRQDDQVARAICAGDPDGGRDACQGDSGGPLFCRSASNPNEWYLAGVVSHGNGCARPSEFGAYTRVALYVNWMKSVMNSVYTPLLQPKKICPGFVCIEDNRRCLPQRRRCDRYVDCLKADDELGCSYNFTPGLGDLRSNNFTVSDYYFENEERSVISTTQNETIKLNEESLKENTSITPVDEYGITTTSEMTTNSLNLSGIINNGSEVTALTEEVSTENVFDISTTSSSSTTLTTVHDTRESLDLESTTFEPLSTFESYSLQTTHNNESTTNKESALEPLSIEKFRCEM</sequence>
<dbReference type="GO" id="GO:0004252">
    <property type="term" value="F:serine-type endopeptidase activity"/>
    <property type="evidence" value="ECO:0007669"/>
    <property type="project" value="InterPro"/>
</dbReference>
<dbReference type="Gene3D" id="4.10.400.10">
    <property type="entry name" value="Low-density Lipoprotein Receptor"/>
    <property type="match status" value="1"/>
</dbReference>
<dbReference type="GO" id="GO:0005576">
    <property type="term" value="C:extracellular region"/>
    <property type="evidence" value="ECO:0007669"/>
    <property type="project" value="UniProtKB-SubCell"/>
</dbReference>
<dbReference type="InterPro" id="IPR001254">
    <property type="entry name" value="Trypsin_dom"/>
</dbReference>
<dbReference type="CDD" id="cd00190">
    <property type="entry name" value="Tryp_SPc"/>
    <property type="match status" value="1"/>
</dbReference>
<dbReference type="InterPro" id="IPR036055">
    <property type="entry name" value="LDL_receptor-like_sf"/>
</dbReference>
<keyword evidence="3" id="KW-0732">Signal</keyword>
<evidence type="ECO:0000256" key="5">
    <source>
        <dbReference type="ARBA" id="ARBA00023180"/>
    </source>
</evidence>
<dbReference type="InterPro" id="IPR009003">
    <property type="entry name" value="Peptidase_S1_PA"/>
</dbReference>
<keyword evidence="10" id="KW-0378">Hydrolase</keyword>
<dbReference type="PROSITE" id="PS00134">
    <property type="entry name" value="TRYPSIN_HIS"/>
    <property type="match status" value="1"/>
</dbReference>
<evidence type="ECO:0000256" key="10">
    <source>
        <dbReference type="RuleBase" id="RU363034"/>
    </source>
</evidence>
<feature type="domain" description="Peptidase S1" evidence="11">
    <location>
        <begin position="90"/>
        <end position="355"/>
    </location>
</feature>
<evidence type="ECO:0000256" key="3">
    <source>
        <dbReference type="ARBA" id="ARBA00022729"/>
    </source>
</evidence>
<name>A0A1A9V3W1_GLOAU</name>
<protein>
    <recommendedName>
        <fullName evidence="7">Lectizyme</fullName>
    </recommendedName>
    <alternativeName>
        <fullName evidence="8">Proteolytic lectin</fullName>
    </alternativeName>
</protein>
<dbReference type="EnsemblMetazoa" id="GAUT024919-RA">
    <property type="protein sequence ID" value="GAUT024919-PA"/>
    <property type="gene ID" value="GAUT024919"/>
</dbReference>
<dbReference type="GO" id="GO:0006508">
    <property type="term" value="P:proteolysis"/>
    <property type="evidence" value="ECO:0007669"/>
    <property type="project" value="UniProtKB-KW"/>
</dbReference>
<keyword evidence="2" id="KW-0964">Secreted</keyword>
<comment type="subcellular location">
    <subcellularLocation>
        <location evidence="1">Secreted</location>
    </subcellularLocation>
</comment>
<feature type="disulfide bond" evidence="9">
    <location>
        <begin position="387"/>
        <end position="402"/>
    </location>
</feature>
<evidence type="ECO:0000256" key="9">
    <source>
        <dbReference type="PROSITE-ProRule" id="PRU00124"/>
    </source>
</evidence>
<accession>A0A1A9V3W1</accession>
<evidence type="ECO:0000256" key="8">
    <source>
        <dbReference type="ARBA" id="ARBA00077177"/>
    </source>
</evidence>
<dbReference type="Proteomes" id="UP000078200">
    <property type="component" value="Unassembled WGS sequence"/>
</dbReference>
<feature type="disulfide bond" evidence="9">
    <location>
        <begin position="368"/>
        <end position="380"/>
    </location>
</feature>
<keyword evidence="10" id="KW-0720">Serine protease</keyword>
<dbReference type="InterPro" id="IPR043504">
    <property type="entry name" value="Peptidase_S1_PA_chymotrypsin"/>
</dbReference>
<evidence type="ECO:0000256" key="2">
    <source>
        <dbReference type="ARBA" id="ARBA00022525"/>
    </source>
</evidence>
<dbReference type="PROSITE" id="PS50068">
    <property type="entry name" value="LDLRA_2"/>
    <property type="match status" value="1"/>
</dbReference>
<dbReference type="InterPro" id="IPR033116">
    <property type="entry name" value="TRYPSIN_SER"/>
</dbReference>
<keyword evidence="4 9" id="KW-1015">Disulfide bond</keyword>
<dbReference type="SMART" id="SM00020">
    <property type="entry name" value="Tryp_SPc"/>
    <property type="match status" value="1"/>
</dbReference>
<dbReference type="PANTHER" id="PTHR24258">
    <property type="entry name" value="SERINE PROTEASE-RELATED"/>
    <property type="match status" value="1"/>
</dbReference>
<dbReference type="InterPro" id="IPR001314">
    <property type="entry name" value="Peptidase_S1A"/>
</dbReference>
<evidence type="ECO:0000313" key="12">
    <source>
        <dbReference type="EnsemblMetazoa" id="GAUT024919-PA"/>
    </source>
</evidence>
<dbReference type="FunFam" id="2.40.10.10:FF:000054">
    <property type="entry name" value="Complement C1r subcomponent"/>
    <property type="match status" value="1"/>
</dbReference>
<dbReference type="PANTHER" id="PTHR24258:SF116">
    <property type="entry name" value="FI16631P1-RELATED"/>
    <property type="match status" value="1"/>
</dbReference>
<proteinExistence type="predicted"/>
<dbReference type="SMART" id="SM00192">
    <property type="entry name" value="LDLa"/>
    <property type="match status" value="1"/>
</dbReference>
<dbReference type="SUPFAM" id="SSF50494">
    <property type="entry name" value="Trypsin-like serine proteases"/>
    <property type="match status" value="1"/>
</dbReference>
<dbReference type="FunFam" id="2.40.10.10:FF:000068">
    <property type="entry name" value="transmembrane protease serine 2"/>
    <property type="match status" value="1"/>
</dbReference>
<dbReference type="SUPFAM" id="SSF57424">
    <property type="entry name" value="LDL receptor-like module"/>
    <property type="match status" value="1"/>
</dbReference>
<evidence type="ECO:0000259" key="11">
    <source>
        <dbReference type="PROSITE" id="PS50240"/>
    </source>
</evidence>
<dbReference type="InterPro" id="IPR018114">
    <property type="entry name" value="TRYPSIN_HIS"/>
</dbReference>
<evidence type="ECO:0000256" key="7">
    <source>
        <dbReference type="ARBA" id="ARBA00067663"/>
    </source>
</evidence>
<dbReference type="CDD" id="cd00112">
    <property type="entry name" value="LDLa"/>
    <property type="match status" value="1"/>
</dbReference>
<dbReference type="PROSITE" id="PS00135">
    <property type="entry name" value="TRYPSIN_SER"/>
    <property type="match status" value="1"/>
</dbReference>
<organism evidence="12 13">
    <name type="scientific">Glossina austeni</name>
    <name type="common">Savannah tsetse fly</name>
    <dbReference type="NCBI Taxonomy" id="7395"/>
    <lineage>
        <taxon>Eukaryota</taxon>
        <taxon>Metazoa</taxon>
        <taxon>Ecdysozoa</taxon>
        <taxon>Arthropoda</taxon>
        <taxon>Hexapoda</taxon>
        <taxon>Insecta</taxon>
        <taxon>Pterygota</taxon>
        <taxon>Neoptera</taxon>
        <taxon>Endopterygota</taxon>
        <taxon>Diptera</taxon>
        <taxon>Brachycera</taxon>
        <taxon>Muscomorpha</taxon>
        <taxon>Hippoboscoidea</taxon>
        <taxon>Glossinidae</taxon>
        <taxon>Glossina</taxon>
    </lineage>
</organism>
<keyword evidence="5" id="KW-0325">Glycoprotein</keyword>
<dbReference type="PROSITE" id="PS50240">
    <property type="entry name" value="TRYPSIN_DOM"/>
    <property type="match status" value="1"/>
</dbReference>
<evidence type="ECO:0000313" key="13">
    <source>
        <dbReference type="Proteomes" id="UP000078200"/>
    </source>
</evidence>
<keyword evidence="13" id="KW-1185">Reference proteome</keyword>
<dbReference type="AlphaFoldDB" id="A0A1A9V3W1"/>
<keyword evidence="10" id="KW-0645">Protease</keyword>
<comment type="function">
    <text evidence="6">Protein with lectin and protease activity involved in the establishment of trypanosome infections in tsetse flies. Binds D-glucosamine and agglutinates bloodstream-form trypanosomes and rabbit red blood cells. Capable of inducing transformation of bloodstream-form trypanosomes into procyclic (midgut) forms in vitro.</text>
</comment>
<dbReference type="PRINTS" id="PR00722">
    <property type="entry name" value="CHYMOTRYPSIN"/>
</dbReference>
<comment type="caution">
    <text evidence="9">Lacks conserved residue(s) required for the propagation of feature annotation.</text>
</comment>
<evidence type="ECO:0000256" key="6">
    <source>
        <dbReference type="ARBA" id="ARBA00057221"/>
    </source>
</evidence>
<evidence type="ECO:0000256" key="4">
    <source>
        <dbReference type="ARBA" id="ARBA00023157"/>
    </source>
</evidence>
<dbReference type="STRING" id="7395.A0A1A9V3W1"/>
<dbReference type="InterPro" id="IPR002172">
    <property type="entry name" value="LDrepeatLR_classA_rpt"/>
</dbReference>
<dbReference type="Gene3D" id="2.40.10.10">
    <property type="entry name" value="Trypsin-like serine proteases"/>
    <property type="match status" value="1"/>
</dbReference>
<dbReference type="VEuPathDB" id="VectorBase:GAUT024919"/>